<evidence type="ECO:0000313" key="2">
    <source>
        <dbReference type="Proteomes" id="UP000604046"/>
    </source>
</evidence>
<reference evidence="1" key="1">
    <citation type="submission" date="2021-02" db="EMBL/GenBank/DDBJ databases">
        <authorList>
            <person name="Dougan E. K."/>
            <person name="Rhodes N."/>
            <person name="Thang M."/>
            <person name="Chan C."/>
        </authorList>
    </citation>
    <scope>NUCLEOTIDE SEQUENCE</scope>
</reference>
<protein>
    <submittedName>
        <fullName evidence="1">Uncharacterized protein</fullName>
    </submittedName>
</protein>
<evidence type="ECO:0000313" key="1">
    <source>
        <dbReference type="EMBL" id="CAE7599602.1"/>
    </source>
</evidence>
<dbReference type="EMBL" id="CAJNDS010002793">
    <property type="protein sequence ID" value="CAE7599602.1"/>
    <property type="molecule type" value="Genomic_DNA"/>
</dbReference>
<comment type="caution">
    <text evidence="1">The sequence shown here is derived from an EMBL/GenBank/DDBJ whole genome shotgun (WGS) entry which is preliminary data.</text>
</comment>
<gene>
    <name evidence="1" type="ORF">SNAT2548_LOCUS34119</name>
</gene>
<dbReference type="AlphaFoldDB" id="A0A812V3I4"/>
<sequence>MRLHGAEGLEAGECPGTWKLRRSSRLVADRPGRRHLQQDHARARAEQWPICHASWPFLLCEEAAGWQAVSEGGSHEKKMRKQQHCGTS</sequence>
<proteinExistence type="predicted"/>
<organism evidence="1 2">
    <name type="scientific">Symbiodinium natans</name>
    <dbReference type="NCBI Taxonomy" id="878477"/>
    <lineage>
        <taxon>Eukaryota</taxon>
        <taxon>Sar</taxon>
        <taxon>Alveolata</taxon>
        <taxon>Dinophyceae</taxon>
        <taxon>Suessiales</taxon>
        <taxon>Symbiodiniaceae</taxon>
        <taxon>Symbiodinium</taxon>
    </lineage>
</organism>
<name>A0A812V3I4_9DINO</name>
<accession>A0A812V3I4</accession>
<dbReference type="Proteomes" id="UP000604046">
    <property type="component" value="Unassembled WGS sequence"/>
</dbReference>
<keyword evidence="2" id="KW-1185">Reference proteome</keyword>